<name>A0ABS1VC93_9PROT</name>
<dbReference type="Proteomes" id="UP000606490">
    <property type="component" value="Unassembled WGS sequence"/>
</dbReference>
<proteinExistence type="predicted"/>
<comment type="caution">
    <text evidence="2">The sequence shown here is derived from an EMBL/GenBank/DDBJ whole genome shotgun (WGS) entry which is preliminary data.</text>
</comment>
<feature type="region of interest" description="Disordered" evidence="1">
    <location>
        <begin position="378"/>
        <end position="397"/>
    </location>
</feature>
<evidence type="ECO:0000256" key="1">
    <source>
        <dbReference type="SAM" id="MobiDB-lite"/>
    </source>
</evidence>
<dbReference type="InterPro" id="IPR006881">
    <property type="entry name" value="RepA_C"/>
</dbReference>
<evidence type="ECO:0000313" key="2">
    <source>
        <dbReference type="EMBL" id="MBL6459284.1"/>
    </source>
</evidence>
<gene>
    <name evidence="2" type="ORF">JMJ55_28590</name>
</gene>
<accession>A0ABS1VC93</accession>
<evidence type="ECO:0000313" key="3">
    <source>
        <dbReference type="Proteomes" id="UP000606490"/>
    </source>
</evidence>
<dbReference type="EMBL" id="JAEUXJ010000031">
    <property type="protein sequence ID" value="MBL6459284.1"/>
    <property type="molecule type" value="Genomic_DNA"/>
</dbReference>
<dbReference type="RefSeq" id="WP_202829011.1">
    <property type="nucleotide sequence ID" value="NZ_JAEUXJ010000031.1"/>
</dbReference>
<organism evidence="2 3">
    <name type="scientific">Belnapia mucosa</name>
    <dbReference type="NCBI Taxonomy" id="2804532"/>
    <lineage>
        <taxon>Bacteria</taxon>
        <taxon>Pseudomonadati</taxon>
        <taxon>Pseudomonadota</taxon>
        <taxon>Alphaproteobacteria</taxon>
        <taxon>Acetobacterales</taxon>
        <taxon>Roseomonadaceae</taxon>
        <taxon>Belnapia</taxon>
    </lineage>
</organism>
<protein>
    <recommendedName>
        <fullName evidence="4">Plasmid encoded RepA protein</fullName>
    </recommendedName>
</protein>
<evidence type="ECO:0008006" key="4">
    <source>
        <dbReference type="Google" id="ProtNLM"/>
    </source>
</evidence>
<reference evidence="2 3" key="1">
    <citation type="submission" date="2021-01" db="EMBL/GenBank/DDBJ databases">
        <title>Belnapia mucosa sp. nov. and Belnapia arida sp. nov., isolated from the Tabernas Desert (Almeria, Spain).</title>
        <authorList>
            <person name="Molina-Menor E."/>
            <person name="Vidal-Verdu A."/>
            <person name="Calonge A."/>
            <person name="Satari L."/>
            <person name="Pereto Magraner J."/>
            <person name="Porcar Miralles M."/>
        </authorList>
    </citation>
    <scope>NUCLEOTIDE SEQUENCE [LARGE SCALE GENOMIC DNA]</scope>
    <source>
        <strain evidence="2 3">T6</strain>
    </source>
</reference>
<keyword evidence="3" id="KW-1185">Reference proteome</keyword>
<sequence>MADADGGVRDLVRVYGREKARLMVEPEQRHLVDIAAEMLADDEQKIGITYSGFCLTALPHKRLPDDQAWEKAGYHARLIVEPGWTQSSVSIIQSCSNLSNTLSADNRGRSTFSIRHELGNKNFKASGVVFEFELDQSKHNLKDFPGFRCDLPPLLMKRTGAVNIGVPYGAWARLILLYLQTQAIRTGSREVKLGRSMREWLGRMGMSWGGETGRAIKEQALRISASSLRFFWEGQDAQEWEAGRFVRSGLRFYSLPSCERAWQNEIWEDRVVLDETFYNALCQHSVPLQETALRQLADRSVSLDVYVWLAYRFNSLKVRTPIRWAALKDQFGTHDSRLSNFKRDFKKALAAAVAAYPEARVDLADDDSGLILYPSRPPVAPRLISAPRVPPKKQSGS</sequence>
<dbReference type="Pfam" id="PF04796">
    <property type="entry name" value="RepA_C"/>
    <property type="match status" value="1"/>
</dbReference>